<evidence type="ECO:0000256" key="4">
    <source>
        <dbReference type="ARBA" id="ARBA00023136"/>
    </source>
</evidence>
<gene>
    <name evidence="7" type="ORF">H9625_14605</name>
</gene>
<feature type="transmembrane region" description="Helical" evidence="5">
    <location>
        <begin position="151"/>
        <end position="170"/>
    </location>
</feature>
<reference evidence="7 8" key="1">
    <citation type="submission" date="2020-08" db="EMBL/GenBank/DDBJ databases">
        <title>A Genomic Blueprint of the Chicken Gut Microbiome.</title>
        <authorList>
            <person name="Gilroy R."/>
            <person name="Ravi A."/>
            <person name="Getino M."/>
            <person name="Pursley I."/>
            <person name="Horton D.L."/>
            <person name="Alikhan N.-F."/>
            <person name="Baker D."/>
            <person name="Gharbi K."/>
            <person name="Hall N."/>
            <person name="Watson M."/>
            <person name="Adriaenssens E.M."/>
            <person name="Foster-Nyarko E."/>
            <person name="Jarju S."/>
            <person name="Secka A."/>
            <person name="Antonio M."/>
            <person name="Oren A."/>
            <person name="Chaudhuri R."/>
            <person name="La Ragione R.M."/>
            <person name="Hildebrand F."/>
            <person name="Pallen M.J."/>
        </authorList>
    </citation>
    <scope>NUCLEOTIDE SEQUENCE [LARGE SCALE GENOMIC DNA]</scope>
    <source>
        <strain evidence="7 8">Sa1CVN1</strain>
    </source>
</reference>
<feature type="domain" description="O-antigen ligase-related" evidence="6">
    <location>
        <begin position="178"/>
        <end position="317"/>
    </location>
</feature>
<evidence type="ECO:0000256" key="5">
    <source>
        <dbReference type="SAM" id="Phobius"/>
    </source>
</evidence>
<protein>
    <submittedName>
        <fullName evidence="7">O-antigen ligase family protein</fullName>
    </submittedName>
</protein>
<sequence>MNKIYSKYIIPYIYILGIMQLMQIRGVGWGCVLLTILNIITILSNFKLILHDKTGIVKFSLFYVGIVVIYQLLTPPLDKMYNPYYPLFYHVFITTGISFWIMGYKGYNILSPDIRKIILYAIIFALLFAFTLMFKTGGIVNLLGNSEIYEFLYQIVPYLMLWMTSALFLFNKKTRVLIVFLFVIIILISTKRGPLVTMGLGFLFILFFARKVSLKSVILTLLFITIFYLFLTTFDIFYLDWFNRWNASDDVSNGREEIWNLILNQIDKQNVLTTLLGNGYEASHKITYKYLWGAIGAHNDFIDILFNFGLVGLTAFILLILSWIKIVFFANKVNYEYRDMMIYILVCFLVGSIISSNMTRYATIYFGAFFYYFSGLLSFKQNKYVLGHNKSI</sequence>
<dbReference type="RefSeq" id="WP_191765061.1">
    <property type="nucleotide sequence ID" value="NZ_JACSPP010000061.1"/>
</dbReference>
<keyword evidence="2 5" id="KW-0812">Transmembrane</keyword>
<feature type="transmembrane region" description="Helical" evidence="5">
    <location>
        <begin position="55"/>
        <end position="73"/>
    </location>
</feature>
<evidence type="ECO:0000313" key="7">
    <source>
        <dbReference type="EMBL" id="MBD8041646.1"/>
    </source>
</evidence>
<feature type="transmembrane region" description="Helical" evidence="5">
    <location>
        <begin position="304"/>
        <end position="328"/>
    </location>
</feature>
<dbReference type="InterPro" id="IPR007016">
    <property type="entry name" value="O-antigen_ligase-rel_domated"/>
</dbReference>
<evidence type="ECO:0000259" key="6">
    <source>
        <dbReference type="Pfam" id="PF04932"/>
    </source>
</evidence>
<proteinExistence type="predicted"/>
<keyword evidence="7" id="KW-0436">Ligase</keyword>
<feature type="transmembrane region" description="Helical" evidence="5">
    <location>
        <begin position="117"/>
        <end position="144"/>
    </location>
</feature>
<accession>A0ABR8YBQ1</accession>
<evidence type="ECO:0000313" key="8">
    <source>
        <dbReference type="Proteomes" id="UP000620874"/>
    </source>
</evidence>
<dbReference type="Proteomes" id="UP000620874">
    <property type="component" value="Unassembled WGS sequence"/>
</dbReference>
<organism evidence="7 8">
    <name type="scientific">Phocaeicola intestinalis</name>
    <dbReference type="NCBI Taxonomy" id="2762212"/>
    <lineage>
        <taxon>Bacteria</taxon>
        <taxon>Pseudomonadati</taxon>
        <taxon>Bacteroidota</taxon>
        <taxon>Bacteroidia</taxon>
        <taxon>Bacteroidales</taxon>
        <taxon>Bacteroidaceae</taxon>
        <taxon>Phocaeicola</taxon>
    </lineage>
</organism>
<dbReference type="EMBL" id="JACSPP010000061">
    <property type="protein sequence ID" value="MBD8041646.1"/>
    <property type="molecule type" value="Genomic_DNA"/>
</dbReference>
<dbReference type="GO" id="GO:0016874">
    <property type="term" value="F:ligase activity"/>
    <property type="evidence" value="ECO:0007669"/>
    <property type="project" value="UniProtKB-KW"/>
</dbReference>
<keyword evidence="8" id="KW-1185">Reference proteome</keyword>
<evidence type="ECO:0000256" key="1">
    <source>
        <dbReference type="ARBA" id="ARBA00004141"/>
    </source>
</evidence>
<feature type="transmembrane region" description="Helical" evidence="5">
    <location>
        <begin position="12"/>
        <end position="43"/>
    </location>
</feature>
<feature type="transmembrane region" description="Helical" evidence="5">
    <location>
        <begin position="85"/>
        <end position="105"/>
    </location>
</feature>
<feature type="transmembrane region" description="Helical" evidence="5">
    <location>
        <begin position="216"/>
        <end position="239"/>
    </location>
</feature>
<keyword evidence="3 5" id="KW-1133">Transmembrane helix</keyword>
<feature type="transmembrane region" description="Helical" evidence="5">
    <location>
        <begin position="340"/>
        <end position="356"/>
    </location>
</feature>
<feature type="transmembrane region" description="Helical" evidence="5">
    <location>
        <begin position="362"/>
        <end position="379"/>
    </location>
</feature>
<comment type="subcellular location">
    <subcellularLocation>
        <location evidence="1">Membrane</location>
        <topology evidence="1">Multi-pass membrane protein</topology>
    </subcellularLocation>
</comment>
<dbReference type="Pfam" id="PF04932">
    <property type="entry name" value="Wzy_C"/>
    <property type="match status" value="1"/>
</dbReference>
<evidence type="ECO:0000256" key="3">
    <source>
        <dbReference type="ARBA" id="ARBA00022989"/>
    </source>
</evidence>
<evidence type="ECO:0000256" key="2">
    <source>
        <dbReference type="ARBA" id="ARBA00022692"/>
    </source>
</evidence>
<comment type="caution">
    <text evidence="7">The sequence shown here is derived from an EMBL/GenBank/DDBJ whole genome shotgun (WGS) entry which is preliminary data.</text>
</comment>
<feature type="transmembrane region" description="Helical" evidence="5">
    <location>
        <begin position="176"/>
        <end position="209"/>
    </location>
</feature>
<keyword evidence="4 5" id="KW-0472">Membrane</keyword>
<name>A0ABR8YBQ1_9BACT</name>